<evidence type="ECO:0008006" key="3">
    <source>
        <dbReference type="Google" id="ProtNLM"/>
    </source>
</evidence>
<protein>
    <recommendedName>
        <fullName evidence="3">Histidine kinase</fullName>
    </recommendedName>
</protein>
<dbReference type="SUPFAM" id="SSF55874">
    <property type="entry name" value="ATPase domain of HSP90 chaperone/DNA topoisomerase II/histidine kinase"/>
    <property type="match status" value="1"/>
</dbReference>
<accession>A0A6G3TNP8</accession>
<dbReference type="RefSeq" id="WP_164278819.1">
    <property type="nucleotide sequence ID" value="NZ_JAAGMQ010001018.1"/>
</dbReference>
<evidence type="ECO:0000313" key="2">
    <source>
        <dbReference type="Proteomes" id="UP000475666"/>
    </source>
</evidence>
<reference evidence="1 2" key="1">
    <citation type="submission" date="2020-01" db="EMBL/GenBank/DDBJ databases">
        <title>Insect and environment-associated Actinomycetes.</title>
        <authorList>
            <person name="Currrie C."/>
            <person name="Chevrette M."/>
            <person name="Carlson C."/>
            <person name="Stubbendieck R."/>
            <person name="Wendt-Pienkowski E."/>
        </authorList>
    </citation>
    <scope>NUCLEOTIDE SEQUENCE [LARGE SCALE GENOMIC DNA]</scope>
    <source>
        <strain evidence="1 2">SID7739</strain>
    </source>
</reference>
<dbReference type="EMBL" id="JAAGMQ010001018">
    <property type="protein sequence ID" value="NEC38242.1"/>
    <property type="molecule type" value="Genomic_DNA"/>
</dbReference>
<sequence length="653" mass="73849">MHSLTVQVDGDHLARLVRSPRAGLTELIWNALDADADVVDGSLEFSTLGAVERVLVVDRGHGMSPDDVEQGFGALGGSWKRATRTTRQQGRRLHGEQGKGRFAAFGIGDVVEWCTVHENDPASETRIRAERHNLRRFEITTAPAEREKGTTVSIVSVNEAAGKQLEQDSLIDTLSAEFAIYLESYRQVEISWRGQRLNPAALQAQREEYDLDVDGLDDRPQLVVIEWRRQVDRALYLCDEAGMALHDIKPGIQAPGFDFTAYLKWNGFRGHDVLLAESGLEPMSTVVATAKEKLREHFKRRSADKSRSIIREWVSEGSYPYTDGSLSATENAERQVFDIVAFSASKVINDGDFRSRKFTLRLLREALASNPGNLHNVLRGVLELSAERLAELSELLNRTTLSSIIATSKKIGDRLSFLSGLDTILFDSEPRRQTLERRQLHRILANETWVFGEEYALTGDDESLTKVLAKYLHFLGDDVELADHTQPVLRHDGTNPIPDLVLTRTCEIAQDRVENIVVELKRPSEVIGADELTQIEKYALAVMRDERFNKPNVSWDFWIIGNTLDEFAESRRNQTGLPFGYIQRTDRHRVQVRTWSEVINDARHRLKFVERSLNYRANHDDGVEYLRSKHAQFLPPALSETADAPHPVQDSHD</sequence>
<comment type="caution">
    <text evidence="1">The sequence shown here is derived from an EMBL/GenBank/DDBJ whole genome shotgun (WGS) entry which is preliminary data.</text>
</comment>
<dbReference type="Proteomes" id="UP000475666">
    <property type="component" value="Unassembled WGS sequence"/>
</dbReference>
<evidence type="ECO:0000313" key="1">
    <source>
        <dbReference type="EMBL" id="NEC38242.1"/>
    </source>
</evidence>
<dbReference type="InterPro" id="IPR036890">
    <property type="entry name" value="HATPase_C_sf"/>
</dbReference>
<name>A0A6G3TNP8_9ACTN</name>
<proteinExistence type="predicted"/>
<dbReference type="Pfam" id="PF13589">
    <property type="entry name" value="HATPase_c_3"/>
    <property type="match status" value="1"/>
</dbReference>
<organism evidence="1 2">
    <name type="scientific">Streptomyces rubrogriseus</name>
    <dbReference type="NCBI Taxonomy" id="194673"/>
    <lineage>
        <taxon>Bacteria</taxon>
        <taxon>Bacillati</taxon>
        <taxon>Actinomycetota</taxon>
        <taxon>Actinomycetes</taxon>
        <taxon>Kitasatosporales</taxon>
        <taxon>Streptomycetaceae</taxon>
        <taxon>Streptomyces</taxon>
        <taxon>Streptomyces violaceoruber group</taxon>
    </lineage>
</organism>
<dbReference type="AlphaFoldDB" id="A0A6G3TNP8"/>
<gene>
    <name evidence="1" type="ORF">G3I66_34475</name>
</gene>
<dbReference type="Gene3D" id="3.30.565.10">
    <property type="entry name" value="Histidine kinase-like ATPase, C-terminal domain"/>
    <property type="match status" value="1"/>
</dbReference>